<accession>A0A183VAQ5</accession>
<reference evidence="3" key="1">
    <citation type="submission" date="2016-06" db="UniProtKB">
        <authorList>
            <consortium name="WormBaseParasite"/>
        </authorList>
    </citation>
    <scope>IDENTIFICATION</scope>
</reference>
<dbReference type="WBParaSite" id="TCNE_0001782601-mRNA-1">
    <property type="protein sequence ID" value="TCNE_0001782601-mRNA-1"/>
    <property type="gene ID" value="TCNE_0001782601"/>
</dbReference>
<dbReference type="Proteomes" id="UP000050794">
    <property type="component" value="Unassembled WGS sequence"/>
</dbReference>
<keyword evidence="2" id="KW-1185">Reference proteome</keyword>
<evidence type="ECO:0000313" key="3">
    <source>
        <dbReference type="WBParaSite" id="TCNE_0001782601-mRNA-1"/>
    </source>
</evidence>
<protein>
    <submittedName>
        <fullName evidence="1 3">Uncharacterized protein</fullName>
    </submittedName>
</protein>
<name>A0A183VAQ5_TOXCA</name>
<dbReference type="EMBL" id="UYWY01024835">
    <property type="protein sequence ID" value="VDM49146.1"/>
    <property type="molecule type" value="Genomic_DNA"/>
</dbReference>
<organism evidence="2 3">
    <name type="scientific">Toxocara canis</name>
    <name type="common">Canine roundworm</name>
    <dbReference type="NCBI Taxonomy" id="6265"/>
    <lineage>
        <taxon>Eukaryota</taxon>
        <taxon>Metazoa</taxon>
        <taxon>Ecdysozoa</taxon>
        <taxon>Nematoda</taxon>
        <taxon>Chromadorea</taxon>
        <taxon>Rhabditida</taxon>
        <taxon>Spirurina</taxon>
        <taxon>Ascaridomorpha</taxon>
        <taxon>Ascaridoidea</taxon>
        <taxon>Toxocaridae</taxon>
        <taxon>Toxocara</taxon>
    </lineage>
</organism>
<evidence type="ECO:0000313" key="1">
    <source>
        <dbReference type="EMBL" id="VDM49146.1"/>
    </source>
</evidence>
<dbReference type="AlphaFoldDB" id="A0A183VAQ5"/>
<evidence type="ECO:0000313" key="2">
    <source>
        <dbReference type="Proteomes" id="UP000050794"/>
    </source>
</evidence>
<proteinExistence type="predicted"/>
<reference evidence="1 2" key="2">
    <citation type="submission" date="2018-11" db="EMBL/GenBank/DDBJ databases">
        <authorList>
            <consortium name="Pathogen Informatics"/>
        </authorList>
    </citation>
    <scope>NUCLEOTIDE SEQUENCE [LARGE SCALE GENOMIC DNA]</scope>
</reference>
<sequence length="143" mass="16058">MFVFSSLSDHPMAATAAYGKVGEYAHFGGRQIPTKRSVSASQPPTSAANALRLQQRRLHEQENIDQLLQKCRTSQRGLACNAQLVEWIIYSMWCQYGAARLSFVYPISSVGNVAQMPRARSRTNQECHPIKNLIGILFELMPF</sequence>
<gene>
    <name evidence="1" type="ORF">TCNE_LOCUS17825</name>
</gene>